<dbReference type="SUPFAM" id="SSF46785">
    <property type="entry name" value="Winged helix' DNA-binding domain"/>
    <property type="match status" value="1"/>
</dbReference>
<reference evidence="5" key="2">
    <citation type="submission" date="2020-09" db="EMBL/GenBank/DDBJ databases">
        <authorList>
            <person name="Sun Q."/>
            <person name="Zhou Y."/>
        </authorList>
    </citation>
    <scope>NUCLEOTIDE SEQUENCE</scope>
    <source>
        <strain evidence="5">CGMCC 4.3508</strain>
    </source>
</reference>
<dbReference type="PANTHER" id="PTHR33204:SF36">
    <property type="entry name" value="TRANSCRIPTIONAL REGULATORY PROTEIN"/>
    <property type="match status" value="1"/>
</dbReference>
<dbReference type="InterPro" id="IPR002577">
    <property type="entry name" value="HTH_HxlR"/>
</dbReference>
<dbReference type="RefSeq" id="WP_058856274.1">
    <property type="nucleotide sequence ID" value="NZ_BMMH01000002.1"/>
</dbReference>
<evidence type="ECO:0000259" key="4">
    <source>
        <dbReference type="PROSITE" id="PS51118"/>
    </source>
</evidence>
<gene>
    <name evidence="5" type="ORF">GCM10011588_14050</name>
</gene>
<sequence length="173" mass="19372">MEWLEYSTGNCSVQRTLDIVGDRWTMIVLRELFNGVHRFEQMRQHSGISESVLSNRLGRLVDAGVLGVVPYRETGSRTRREYRLTAKGHDLYPILIALLRWGDEHRADPEGPALTVTHRDCGEPVEVIVRCRAGHDLDGPREAETHAGPAARRLSEVLPDVRAVLPRGRGSSA</sequence>
<evidence type="ECO:0000256" key="2">
    <source>
        <dbReference type="ARBA" id="ARBA00023125"/>
    </source>
</evidence>
<dbReference type="PANTHER" id="PTHR33204">
    <property type="entry name" value="TRANSCRIPTIONAL REGULATOR, MARR FAMILY"/>
    <property type="match status" value="1"/>
</dbReference>
<dbReference type="InterPro" id="IPR036388">
    <property type="entry name" value="WH-like_DNA-bd_sf"/>
</dbReference>
<name>A0A917RCE9_9NOCA</name>
<dbReference type="Pfam" id="PF01638">
    <property type="entry name" value="HxlR"/>
    <property type="match status" value="1"/>
</dbReference>
<organism evidence="5 6">
    <name type="scientific">Nocardia jinanensis</name>
    <dbReference type="NCBI Taxonomy" id="382504"/>
    <lineage>
        <taxon>Bacteria</taxon>
        <taxon>Bacillati</taxon>
        <taxon>Actinomycetota</taxon>
        <taxon>Actinomycetes</taxon>
        <taxon>Mycobacteriales</taxon>
        <taxon>Nocardiaceae</taxon>
        <taxon>Nocardia</taxon>
    </lineage>
</organism>
<keyword evidence="1" id="KW-0805">Transcription regulation</keyword>
<dbReference type="Gene3D" id="1.10.10.10">
    <property type="entry name" value="Winged helix-like DNA-binding domain superfamily/Winged helix DNA-binding domain"/>
    <property type="match status" value="1"/>
</dbReference>
<feature type="domain" description="HTH hxlR-type" evidence="4">
    <location>
        <begin position="11"/>
        <end position="110"/>
    </location>
</feature>
<evidence type="ECO:0000256" key="1">
    <source>
        <dbReference type="ARBA" id="ARBA00023015"/>
    </source>
</evidence>
<dbReference type="PROSITE" id="PS51118">
    <property type="entry name" value="HTH_HXLR"/>
    <property type="match status" value="1"/>
</dbReference>
<dbReference type="AlphaFoldDB" id="A0A917RCE9"/>
<reference evidence="5" key="1">
    <citation type="journal article" date="2014" name="Int. J. Syst. Evol. Microbiol.">
        <title>Complete genome sequence of Corynebacterium casei LMG S-19264T (=DSM 44701T), isolated from a smear-ripened cheese.</title>
        <authorList>
            <consortium name="US DOE Joint Genome Institute (JGI-PGF)"/>
            <person name="Walter F."/>
            <person name="Albersmeier A."/>
            <person name="Kalinowski J."/>
            <person name="Ruckert C."/>
        </authorList>
    </citation>
    <scope>NUCLEOTIDE SEQUENCE</scope>
    <source>
        <strain evidence="5">CGMCC 4.3508</strain>
    </source>
</reference>
<protein>
    <submittedName>
        <fullName evidence="5">Transcriptional regulator</fullName>
    </submittedName>
</protein>
<evidence type="ECO:0000313" key="6">
    <source>
        <dbReference type="Proteomes" id="UP000638263"/>
    </source>
</evidence>
<comment type="caution">
    <text evidence="5">The sequence shown here is derived from an EMBL/GenBank/DDBJ whole genome shotgun (WGS) entry which is preliminary data.</text>
</comment>
<dbReference type="GO" id="GO:0003677">
    <property type="term" value="F:DNA binding"/>
    <property type="evidence" value="ECO:0007669"/>
    <property type="project" value="UniProtKB-KW"/>
</dbReference>
<keyword evidence="2" id="KW-0238">DNA-binding</keyword>
<dbReference type="Proteomes" id="UP000638263">
    <property type="component" value="Unassembled WGS sequence"/>
</dbReference>
<evidence type="ECO:0000313" key="5">
    <source>
        <dbReference type="EMBL" id="GGL00506.1"/>
    </source>
</evidence>
<keyword evidence="6" id="KW-1185">Reference proteome</keyword>
<dbReference type="EMBL" id="BMMH01000002">
    <property type="protein sequence ID" value="GGL00506.1"/>
    <property type="molecule type" value="Genomic_DNA"/>
</dbReference>
<proteinExistence type="predicted"/>
<evidence type="ECO:0000256" key="3">
    <source>
        <dbReference type="ARBA" id="ARBA00023163"/>
    </source>
</evidence>
<dbReference type="InterPro" id="IPR036390">
    <property type="entry name" value="WH_DNA-bd_sf"/>
</dbReference>
<accession>A0A917RCE9</accession>
<keyword evidence="3" id="KW-0804">Transcription</keyword>